<dbReference type="EMBL" id="RBCJ01000002">
    <property type="protein sequence ID" value="RKN81077.1"/>
    <property type="molecule type" value="Genomic_DNA"/>
</dbReference>
<comment type="caution">
    <text evidence="1">The sequence shown here is derived from an EMBL/GenBank/DDBJ whole genome shotgun (WGS) entry which is preliminary data.</text>
</comment>
<evidence type="ECO:0000313" key="2">
    <source>
        <dbReference type="Proteomes" id="UP000276603"/>
    </source>
</evidence>
<keyword evidence="2" id="KW-1185">Reference proteome</keyword>
<name>A0A3B0CBU4_9FLAO</name>
<protein>
    <submittedName>
        <fullName evidence="1">Uncharacterized protein</fullName>
    </submittedName>
</protein>
<organism evidence="1 2">
    <name type="scientific">Ulvibacterium marinum</name>
    <dbReference type="NCBI Taxonomy" id="2419782"/>
    <lineage>
        <taxon>Bacteria</taxon>
        <taxon>Pseudomonadati</taxon>
        <taxon>Bacteroidota</taxon>
        <taxon>Flavobacteriia</taxon>
        <taxon>Flavobacteriales</taxon>
        <taxon>Flavobacteriaceae</taxon>
        <taxon>Ulvibacterium</taxon>
    </lineage>
</organism>
<sequence>MYFITAQTKNQLRKVYSKLNKFYKLTPISVKIEAASIKKDSGLLRLLNTICTFCSDANYQKFHKTGSRFANQKNERMISILRI</sequence>
<dbReference type="AlphaFoldDB" id="A0A3B0CBU4"/>
<accession>A0A3B0CBU4</accession>
<evidence type="ECO:0000313" key="1">
    <source>
        <dbReference type="EMBL" id="RKN81077.1"/>
    </source>
</evidence>
<proteinExistence type="predicted"/>
<reference evidence="1 2" key="1">
    <citation type="submission" date="2018-10" db="EMBL/GenBank/DDBJ databases">
        <title>Ulvibacterium marinum gen. nov., sp. nov., a novel marine bacterium of the family Flavobacteriaceae, isolated from a culture of the green alga Ulva prolifera.</title>
        <authorList>
            <person name="Zhang Z."/>
        </authorList>
    </citation>
    <scope>NUCLEOTIDE SEQUENCE [LARGE SCALE GENOMIC DNA]</scope>
    <source>
        <strain evidence="1 2">CCMM003</strain>
    </source>
</reference>
<gene>
    <name evidence="1" type="ORF">D7Z94_09010</name>
</gene>
<dbReference type="Proteomes" id="UP000276603">
    <property type="component" value="Unassembled WGS sequence"/>
</dbReference>